<dbReference type="Proteomes" id="UP001162834">
    <property type="component" value="Chromosome"/>
</dbReference>
<reference evidence="3" key="1">
    <citation type="journal article" date="2022" name="Int. J. Syst. Evol. Microbiol.">
        <title>Pseudomonas aegrilactucae sp. nov. and Pseudomonas morbosilactucae sp. nov., pathogens causing bacterial rot of lettuce in Japan.</title>
        <authorList>
            <person name="Sawada H."/>
            <person name="Fujikawa T."/>
            <person name="Satou M."/>
        </authorList>
    </citation>
    <scope>NUCLEOTIDE SEQUENCE</scope>
    <source>
        <strain evidence="3">0166_1</strain>
    </source>
</reference>
<evidence type="ECO:0000313" key="4">
    <source>
        <dbReference type="Proteomes" id="UP001162834"/>
    </source>
</evidence>
<evidence type="ECO:0000313" key="3">
    <source>
        <dbReference type="EMBL" id="UGS34911.1"/>
    </source>
</evidence>
<gene>
    <name evidence="3" type="ORF">DSM104329_01293</name>
</gene>
<proteinExistence type="predicted"/>
<feature type="domain" description="VWFA" evidence="2">
    <location>
        <begin position="222"/>
        <end position="416"/>
    </location>
</feature>
<dbReference type="EMBL" id="CP087164">
    <property type="protein sequence ID" value="UGS34911.1"/>
    <property type="molecule type" value="Genomic_DNA"/>
</dbReference>
<dbReference type="SMART" id="SM00327">
    <property type="entry name" value="VWA"/>
    <property type="match status" value="1"/>
</dbReference>
<dbReference type="Pfam" id="PF13519">
    <property type="entry name" value="VWA_2"/>
    <property type="match status" value="1"/>
</dbReference>
<dbReference type="KEGG" id="sbae:DSM104329_01293"/>
<evidence type="ECO:0000259" key="2">
    <source>
        <dbReference type="SMART" id="SM00327"/>
    </source>
</evidence>
<dbReference type="RefSeq" id="WP_259314577.1">
    <property type="nucleotide sequence ID" value="NZ_CP087164.1"/>
</dbReference>
<feature type="region of interest" description="Disordered" evidence="1">
    <location>
        <begin position="162"/>
        <end position="186"/>
    </location>
</feature>
<name>A0A9E6XWB2_9ACTN</name>
<dbReference type="InterPro" id="IPR036465">
    <property type="entry name" value="vWFA_dom_sf"/>
</dbReference>
<evidence type="ECO:0000256" key="1">
    <source>
        <dbReference type="SAM" id="MobiDB-lite"/>
    </source>
</evidence>
<dbReference type="InterPro" id="IPR002035">
    <property type="entry name" value="VWF_A"/>
</dbReference>
<accession>A0A9E6XWB2</accession>
<dbReference type="AlphaFoldDB" id="A0A9E6XWB2"/>
<dbReference type="Gene3D" id="3.40.50.410">
    <property type="entry name" value="von Willebrand factor, type A domain"/>
    <property type="match status" value="1"/>
</dbReference>
<dbReference type="SUPFAM" id="SSF53300">
    <property type="entry name" value="vWA-like"/>
    <property type="match status" value="1"/>
</dbReference>
<feature type="region of interest" description="Disordered" evidence="1">
    <location>
        <begin position="84"/>
        <end position="103"/>
    </location>
</feature>
<protein>
    <recommendedName>
        <fullName evidence="2">VWFA domain-containing protein</fullName>
    </recommendedName>
</protein>
<organism evidence="3 4">
    <name type="scientific">Capillimicrobium parvum</name>
    <dbReference type="NCBI Taxonomy" id="2884022"/>
    <lineage>
        <taxon>Bacteria</taxon>
        <taxon>Bacillati</taxon>
        <taxon>Actinomycetota</taxon>
        <taxon>Thermoleophilia</taxon>
        <taxon>Solirubrobacterales</taxon>
        <taxon>Capillimicrobiaceae</taxon>
        <taxon>Capillimicrobium</taxon>
    </lineage>
</organism>
<keyword evidence="4" id="KW-1185">Reference proteome</keyword>
<feature type="region of interest" description="Disordered" evidence="1">
    <location>
        <begin position="119"/>
        <end position="138"/>
    </location>
</feature>
<dbReference type="CDD" id="cd00198">
    <property type="entry name" value="vWFA"/>
    <property type="match status" value="1"/>
</dbReference>
<sequence>MTRADAAPTLVRAAAFLRGHSDVLSGPSVRALLATQQVHDSLAAVTGRDDLLRAALVCLPHRLHVRPGADADALVRTALAVAEQGYEDEPGPRPDGGDDDDVRVPVPGAVLTVRRRQTFSLEGGDARERGPGTAAAPSLSAGEAAALLDDLIAPLARPLVSDGATPERRARSSASDRLAPARRRAGDRTIDLSVRATVRAAARSGRPPAQELRTQARRPTATLDVVLALDVSGSMLGARTRGLAQALAHALARSGHRVALLAFSSAVTVVCPLTRDPRRMLSAAAEIEPADPTNLELVIDDARELLLRHSRPSRSRRLLLVTDAHPTVCGRREEGAAFDARLPFAAISRAAPGAPGQPFGAGVARQAALRAAARCRREGIGVSVLCPAADPAGGGEADLAFAARLARAGGGRARRAPGAL</sequence>